<name>A0A0P1GI89_9RHOB</name>
<feature type="domain" description="HTH rpiR-type" evidence="4">
    <location>
        <begin position="11"/>
        <end position="87"/>
    </location>
</feature>
<sequence length="294" mass="31831">MKQGGFVTQLTSIEDRIASRYSDLSAQLRRAADYVASNPIDVASRSLRAISASSGLPPATYSRLARALEFDSYEEIRELCRQAVGQRVESFSEKAAKLGQGDATTASIIQRQSEAVIANIQQLNAQLDPDRVEAAAEALGQARRVVLFGAYGSTGIVEYLAYLAHYCMTNWVLAGRMGASLGAAMVDMGPQDALLIVTKSPYARRAIAAAQMAQDQGARTIIITDNHTCPALKFADFPFIVPSESPQFFSSYTATLALLESLMAVLVSRDPQATSHRIREVEQRNGGLGEFWSG</sequence>
<dbReference type="InterPro" id="IPR009057">
    <property type="entry name" value="Homeodomain-like_sf"/>
</dbReference>
<dbReference type="GO" id="GO:0003700">
    <property type="term" value="F:DNA-binding transcription factor activity"/>
    <property type="evidence" value="ECO:0007669"/>
    <property type="project" value="InterPro"/>
</dbReference>
<reference evidence="7 9" key="2">
    <citation type="submission" date="2015-09" db="EMBL/GenBank/DDBJ databases">
        <authorList>
            <consortium name="Swine Surveillance"/>
        </authorList>
    </citation>
    <scope>NUCLEOTIDE SEQUENCE [LARGE SCALE GENOMIC DNA]</scope>
    <source>
        <strain evidence="7 9">5120</strain>
    </source>
</reference>
<keyword evidence="2 7" id="KW-0238">DNA-binding</keyword>
<reference evidence="6 8" key="1">
    <citation type="submission" date="2015-09" db="EMBL/GenBank/DDBJ databases">
        <authorList>
            <person name="Rodrigo-Torres L."/>
            <person name="Arahal D.R."/>
        </authorList>
    </citation>
    <scope>NUCLEOTIDE SEQUENCE [LARGE SCALE GENOMIC DNA]</scope>
    <source>
        <strain evidence="6 8">CECT 5118</strain>
    </source>
</reference>
<dbReference type="GO" id="GO:0003677">
    <property type="term" value="F:DNA binding"/>
    <property type="evidence" value="ECO:0007669"/>
    <property type="project" value="UniProtKB-KW"/>
</dbReference>
<dbReference type="InterPro" id="IPR035472">
    <property type="entry name" value="RpiR-like_SIS"/>
</dbReference>
<feature type="domain" description="SIS" evidence="5">
    <location>
        <begin position="135"/>
        <end position="272"/>
    </location>
</feature>
<protein>
    <submittedName>
        <fullName evidence="7">DNA-binding transcriptional repressor RpiR</fullName>
    </submittedName>
</protein>
<dbReference type="InterPro" id="IPR046348">
    <property type="entry name" value="SIS_dom_sf"/>
</dbReference>
<keyword evidence="1" id="KW-0805">Transcription regulation</keyword>
<evidence type="ECO:0000259" key="5">
    <source>
        <dbReference type="PROSITE" id="PS51464"/>
    </source>
</evidence>
<organism evidence="7 9">
    <name type="scientific">Thalassovita autumnalis</name>
    <dbReference type="NCBI Taxonomy" id="2072972"/>
    <lineage>
        <taxon>Bacteria</taxon>
        <taxon>Pseudomonadati</taxon>
        <taxon>Pseudomonadota</taxon>
        <taxon>Alphaproteobacteria</taxon>
        <taxon>Rhodobacterales</taxon>
        <taxon>Roseobacteraceae</taxon>
        <taxon>Thalassovita</taxon>
    </lineage>
</organism>
<evidence type="ECO:0000256" key="1">
    <source>
        <dbReference type="ARBA" id="ARBA00023015"/>
    </source>
</evidence>
<evidence type="ECO:0000256" key="3">
    <source>
        <dbReference type="ARBA" id="ARBA00023163"/>
    </source>
</evidence>
<dbReference type="InterPro" id="IPR001347">
    <property type="entry name" value="SIS_dom"/>
</dbReference>
<dbReference type="Gene3D" id="3.40.50.10490">
    <property type="entry name" value="Glucose-6-phosphate isomerase like protein, domain 1"/>
    <property type="match status" value="1"/>
</dbReference>
<dbReference type="EMBL" id="CYSB01000029">
    <property type="protein sequence ID" value="CUH67214.1"/>
    <property type="molecule type" value="Genomic_DNA"/>
</dbReference>
<dbReference type="PROSITE" id="PS51464">
    <property type="entry name" value="SIS"/>
    <property type="match status" value="1"/>
</dbReference>
<gene>
    <name evidence="6" type="ORF">TL5118_02090</name>
    <name evidence="7" type="ORF">TL5120_03605</name>
</gene>
<dbReference type="EMBL" id="CYSC01000043">
    <property type="protein sequence ID" value="CUH73790.1"/>
    <property type="molecule type" value="Genomic_DNA"/>
</dbReference>
<evidence type="ECO:0000256" key="2">
    <source>
        <dbReference type="ARBA" id="ARBA00023125"/>
    </source>
</evidence>
<dbReference type="AlphaFoldDB" id="A0A0P1GI89"/>
<proteinExistence type="predicted"/>
<evidence type="ECO:0000313" key="7">
    <source>
        <dbReference type="EMBL" id="CUH73790.1"/>
    </source>
</evidence>
<evidence type="ECO:0000313" key="9">
    <source>
        <dbReference type="Proteomes" id="UP000051887"/>
    </source>
</evidence>
<dbReference type="Gene3D" id="1.10.10.10">
    <property type="entry name" value="Winged helix-like DNA-binding domain superfamily/Winged helix DNA-binding domain"/>
    <property type="match status" value="1"/>
</dbReference>
<dbReference type="GO" id="GO:0097367">
    <property type="term" value="F:carbohydrate derivative binding"/>
    <property type="evidence" value="ECO:0007669"/>
    <property type="project" value="InterPro"/>
</dbReference>
<dbReference type="Pfam" id="PF01380">
    <property type="entry name" value="SIS"/>
    <property type="match status" value="1"/>
</dbReference>
<dbReference type="InterPro" id="IPR036388">
    <property type="entry name" value="WH-like_DNA-bd_sf"/>
</dbReference>
<dbReference type="GO" id="GO:1901135">
    <property type="term" value="P:carbohydrate derivative metabolic process"/>
    <property type="evidence" value="ECO:0007669"/>
    <property type="project" value="InterPro"/>
</dbReference>
<keyword evidence="3" id="KW-0804">Transcription</keyword>
<accession>A0A0P1GI89</accession>
<dbReference type="PROSITE" id="PS51071">
    <property type="entry name" value="HTH_RPIR"/>
    <property type="match status" value="1"/>
</dbReference>
<dbReference type="CDD" id="cd05013">
    <property type="entry name" value="SIS_RpiR"/>
    <property type="match status" value="1"/>
</dbReference>
<dbReference type="SUPFAM" id="SSF46689">
    <property type="entry name" value="Homeodomain-like"/>
    <property type="match status" value="1"/>
</dbReference>
<dbReference type="OrthoDB" id="9814676at2"/>
<dbReference type="InterPro" id="IPR047640">
    <property type="entry name" value="RpiR-like"/>
</dbReference>
<evidence type="ECO:0000313" key="6">
    <source>
        <dbReference type="EMBL" id="CUH67214.1"/>
    </source>
</evidence>
<evidence type="ECO:0000313" key="8">
    <source>
        <dbReference type="Proteomes" id="UP000051086"/>
    </source>
</evidence>
<evidence type="ECO:0000259" key="4">
    <source>
        <dbReference type="PROSITE" id="PS51071"/>
    </source>
</evidence>
<dbReference type="Proteomes" id="UP000051086">
    <property type="component" value="Unassembled WGS sequence"/>
</dbReference>
<keyword evidence="8" id="KW-1185">Reference proteome</keyword>
<dbReference type="SUPFAM" id="SSF53697">
    <property type="entry name" value="SIS domain"/>
    <property type="match status" value="1"/>
</dbReference>
<dbReference type="PANTHER" id="PTHR30514:SF18">
    <property type="entry name" value="RPIR-FAMILY TRANSCRIPTIONAL REGULATOR"/>
    <property type="match status" value="1"/>
</dbReference>
<dbReference type="PANTHER" id="PTHR30514">
    <property type="entry name" value="GLUCOKINASE"/>
    <property type="match status" value="1"/>
</dbReference>
<dbReference type="InterPro" id="IPR000281">
    <property type="entry name" value="HTH_RpiR"/>
</dbReference>
<dbReference type="Proteomes" id="UP000051887">
    <property type="component" value="Unassembled WGS sequence"/>
</dbReference>